<dbReference type="Gene3D" id="3.30.460.10">
    <property type="entry name" value="Beta Polymerase, domain 2"/>
    <property type="match status" value="1"/>
</dbReference>
<dbReference type="PANTHER" id="PTHR21043">
    <property type="entry name" value="IOJAP SUPERFAMILY ORTHOLOG"/>
    <property type="match status" value="1"/>
</dbReference>
<dbReference type="AlphaFoldDB" id="I3CH80"/>
<dbReference type="Pfam" id="PF02410">
    <property type="entry name" value="RsfS"/>
    <property type="match status" value="1"/>
</dbReference>
<dbReference type="STRING" id="395493.BegalDRAFT_2108"/>
<comment type="similarity">
    <text evidence="1 2">Belongs to the Iojap/RsfS family.</text>
</comment>
<keyword evidence="2" id="KW-0963">Cytoplasm</keyword>
<proteinExistence type="inferred from homology"/>
<dbReference type="HOGENOM" id="CLU_092688_6_1_6"/>
<dbReference type="NCBIfam" id="TIGR00090">
    <property type="entry name" value="rsfS_iojap_ybeB"/>
    <property type="match status" value="1"/>
</dbReference>
<gene>
    <name evidence="2" type="primary">rsfS</name>
    <name evidence="3" type="ORF">BegalDRAFT_2108</name>
</gene>
<dbReference type="PANTHER" id="PTHR21043:SF0">
    <property type="entry name" value="MITOCHONDRIAL ASSEMBLY OF RIBOSOMAL LARGE SUBUNIT PROTEIN 1"/>
    <property type="match status" value="1"/>
</dbReference>
<comment type="subunit">
    <text evidence="2">Interacts with ribosomal protein uL14 (rplN).</text>
</comment>
<evidence type="ECO:0000256" key="2">
    <source>
        <dbReference type="HAMAP-Rule" id="MF_01477"/>
    </source>
</evidence>
<keyword evidence="2" id="KW-0678">Repressor</keyword>
<evidence type="ECO:0000256" key="1">
    <source>
        <dbReference type="ARBA" id="ARBA00010574"/>
    </source>
</evidence>
<dbReference type="eggNOG" id="COG0799">
    <property type="taxonomic scope" value="Bacteria"/>
</dbReference>
<dbReference type="HAMAP" id="MF_01477">
    <property type="entry name" value="Iojap_RsfS"/>
    <property type="match status" value="1"/>
</dbReference>
<dbReference type="InterPro" id="IPR043519">
    <property type="entry name" value="NT_sf"/>
</dbReference>
<name>I3CH80_9GAMM</name>
<reference evidence="3 4" key="1">
    <citation type="submission" date="2011-11" db="EMBL/GenBank/DDBJ databases">
        <title>Improved High-Quality Draft sequence of Beggiatoa alba B18lD.</title>
        <authorList>
            <consortium name="US DOE Joint Genome Institute"/>
            <person name="Lucas S."/>
            <person name="Han J."/>
            <person name="Lapidus A."/>
            <person name="Cheng J.-F."/>
            <person name="Goodwin L."/>
            <person name="Pitluck S."/>
            <person name="Peters L."/>
            <person name="Mikhailova N."/>
            <person name="Held B."/>
            <person name="Detter J.C."/>
            <person name="Han C."/>
            <person name="Tapia R."/>
            <person name="Land M."/>
            <person name="Hauser L."/>
            <person name="Kyrpides N."/>
            <person name="Ivanova N."/>
            <person name="Pagani I."/>
            <person name="Samuel K."/>
            <person name="Teske A."/>
            <person name="Mueller J."/>
            <person name="Woyke T."/>
        </authorList>
    </citation>
    <scope>NUCLEOTIDE SEQUENCE [LARGE SCALE GENOMIC DNA]</scope>
    <source>
        <strain evidence="3 4">B18LD</strain>
    </source>
</reference>
<dbReference type="SUPFAM" id="SSF81301">
    <property type="entry name" value="Nucleotidyltransferase"/>
    <property type="match status" value="1"/>
</dbReference>
<dbReference type="InterPro" id="IPR004394">
    <property type="entry name" value="Iojap/RsfS/C7orf30"/>
</dbReference>
<evidence type="ECO:0000313" key="3">
    <source>
        <dbReference type="EMBL" id="EIJ42973.1"/>
    </source>
</evidence>
<dbReference type="GO" id="GO:0005737">
    <property type="term" value="C:cytoplasm"/>
    <property type="evidence" value="ECO:0007669"/>
    <property type="project" value="UniProtKB-SubCell"/>
</dbReference>
<organism evidence="3 4">
    <name type="scientific">Beggiatoa alba B18LD</name>
    <dbReference type="NCBI Taxonomy" id="395493"/>
    <lineage>
        <taxon>Bacteria</taxon>
        <taxon>Pseudomonadati</taxon>
        <taxon>Pseudomonadota</taxon>
        <taxon>Gammaproteobacteria</taxon>
        <taxon>Thiotrichales</taxon>
        <taxon>Thiotrichaceae</taxon>
        <taxon>Beggiatoa</taxon>
    </lineage>
</organism>
<dbReference type="GO" id="GO:0090071">
    <property type="term" value="P:negative regulation of ribosome biogenesis"/>
    <property type="evidence" value="ECO:0007669"/>
    <property type="project" value="UniProtKB-UniRule"/>
</dbReference>
<accession>I3CH80</accession>
<dbReference type="EMBL" id="JH600070">
    <property type="protein sequence ID" value="EIJ42973.1"/>
    <property type="molecule type" value="Genomic_DNA"/>
</dbReference>
<protein>
    <recommendedName>
        <fullName evidence="2">Ribosomal silencing factor RsfS</fullName>
    </recommendedName>
</protein>
<comment type="function">
    <text evidence="2">Functions as a ribosomal silencing factor. Interacts with ribosomal protein uL14 (rplN), blocking formation of intersubunit bridge B8. Prevents association of the 30S and 50S ribosomal subunits and the formation of functional ribosomes, thus repressing translation.</text>
</comment>
<comment type="subcellular location">
    <subcellularLocation>
        <location evidence="2">Cytoplasm</location>
    </subcellularLocation>
</comment>
<evidence type="ECO:0000313" key="4">
    <source>
        <dbReference type="Proteomes" id="UP000005744"/>
    </source>
</evidence>
<keyword evidence="2" id="KW-0810">Translation regulation</keyword>
<dbReference type="GO" id="GO:0017148">
    <property type="term" value="P:negative regulation of translation"/>
    <property type="evidence" value="ECO:0007669"/>
    <property type="project" value="UniProtKB-UniRule"/>
</dbReference>
<dbReference type="GO" id="GO:0043023">
    <property type="term" value="F:ribosomal large subunit binding"/>
    <property type="evidence" value="ECO:0007669"/>
    <property type="project" value="TreeGrafter"/>
</dbReference>
<dbReference type="Proteomes" id="UP000005744">
    <property type="component" value="Unassembled WGS sequence"/>
</dbReference>
<dbReference type="GO" id="GO:0042256">
    <property type="term" value="P:cytosolic ribosome assembly"/>
    <property type="evidence" value="ECO:0007669"/>
    <property type="project" value="UniProtKB-UniRule"/>
</dbReference>
<sequence length="139" mass="15528">MVRANRAPSVWGNMEATQLLTVVQTALEDLKAHDLKVLDVRQLSNVTDYMVIATGQSSRQVSALANNVVEKVKAQGMRPLGEEGLDVGEWALIDLGDVVVHVMQPTVRDFYQIEKLWTESEKNANSPYIQRLMPHRSAV</sequence>
<keyword evidence="4" id="KW-1185">Reference proteome</keyword>